<dbReference type="RefSeq" id="WP_281486060.1">
    <property type="nucleotide sequence ID" value="NZ_CP124543.1"/>
</dbReference>
<dbReference type="PROSITE" id="PS50110">
    <property type="entry name" value="RESPONSE_REGULATORY"/>
    <property type="match status" value="1"/>
</dbReference>
<feature type="domain" description="Response regulatory" evidence="3">
    <location>
        <begin position="7"/>
        <end position="134"/>
    </location>
</feature>
<dbReference type="PIRSF" id="PIRSF026434">
    <property type="entry name" value="RR_ycf55_prd"/>
    <property type="match status" value="1"/>
</dbReference>
<comment type="caution">
    <text evidence="1">Lacks conserved residue(s) required for the propagation of feature annotation.</text>
</comment>
<dbReference type="AlphaFoldDB" id="A0AAJ6PCJ5"/>
<evidence type="ECO:0000313" key="5">
    <source>
        <dbReference type="Proteomes" id="UP001223520"/>
    </source>
</evidence>
<dbReference type="InterPro" id="IPR011006">
    <property type="entry name" value="CheY-like_superfamily"/>
</dbReference>
<keyword evidence="2" id="KW-1133">Transmembrane helix</keyword>
<dbReference type="GO" id="GO:0000160">
    <property type="term" value="P:phosphorelay signal transduction system"/>
    <property type="evidence" value="ECO:0007669"/>
    <property type="project" value="InterPro"/>
</dbReference>
<reference evidence="4 5" key="1">
    <citation type="journal article" date="2023" name="Limnol Oceanogr Lett">
        <title>Environmental adaptations by the intertidal Antarctic cyanobacterium Halotia branconii CENA392 as revealed using long-read genome sequencing.</title>
        <authorList>
            <person name="Dextro R.B."/>
            <person name="Delbaje E."/>
            <person name="Freitas P.N.N."/>
            <person name="Geraldes V."/>
            <person name="Pinto E."/>
            <person name="Long P.F."/>
            <person name="Fiore M.F."/>
        </authorList>
    </citation>
    <scope>NUCLEOTIDE SEQUENCE [LARGE SCALE GENOMIC DNA]</scope>
    <source>
        <strain evidence="4 5">CENA392</strain>
    </source>
</reference>
<gene>
    <name evidence="4" type="ORF">QI031_17150</name>
</gene>
<proteinExistence type="predicted"/>
<organism evidence="4 5">
    <name type="scientific">Halotia branconii CENA392</name>
    <dbReference type="NCBI Taxonomy" id="1539056"/>
    <lineage>
        <taxon>Bacteria</taxon>
        <taxon>Bacillati</taxon>
        <taxon>Cyanobacteriota</taxon>
        <taxon>Cyanophyceae</taxon>
        <taxon>Nostocales</taxon>
        <taxon>Nodulariaceae</taxon>
        <taxon>Halotia</taxon>
    </lineage>
</organism>
<dbReference type="InterPro" id="IPR058245">
    <property type="entry name" value="NreC/VraR/RcsB-like_REC"/>
</dbReference>
<dbReference type="EMBL" id="CP124543">
    <property type="protein sequence ID" value="WGV28846.1"/>
    <property type="molecule type" value="Genomic_DNA"/>
</dbReference>
<dbReference type="PANTHER" id="PTHR45566">
    <property type="entry name" value="HTH-TYPE TRANSCRIPTIONAL REGULATOR YHJB-RELATED"/>
    <property type="match status" value="1"/>
</dbReference>
<accession>A0AAJ6PCJ5</accession>
<evidence type="ECO:0000259" key="3">
    <source>
        <dbReference type="PROSITE" id="PS50110"/>
    </source>
</evidence>
<evidence type="ECO:0000313" key="4">
    <source>
        <dbReference type="EMBL" id="WGV28846.1"/>
    </source>
</evidence>
<dbReference type="Gene3D" id="3.40.50.2300">
    <property type="match status" value="1"/>
</dbReference>
<dbReference type="InterPro" id="IPR001789">
    <property type="entry name" value="Sig_transdc_resp-reg_receiver"/>
</dbReference>
<keyword evidence="2" id="KW-0812">Transmembrane</keyword>
<evidence type="ECO:0000256" key="1">
    <source>
        <dbReference type="PROSITE-ProRule" id="PRU00169"/>
    </source>
</evidence>
<dbReference type="KEGG" id="hbq:QI031_17150"/>
<evidence type="ECO:0000256" key="2">
    <source>
        <dbReference type="SAM" id="Phobius"/>
    </source>
</evidence>
<dbReference type="Pfam" id="PF12452">
    <property type="entry name" value="DUF3685"/>
    <property type="match status" value="1"/>
</dbReference>
<feature type="transmembrane region" description="Helical" evidence="2">
    <location>
        <begin position="544"/>
        <end position="564"/>
    </location>
</feature>
<name>A0AAJ6PCJ5_9CYAN</name>
<dbReference type="InterPro" id="IPR051015">
    <property type="entry name" value="EvgA-like"/>
</dbReference>
<dbReference type="Proteomes" id="UP001223520">
    <property type="component" value="Chromosome"/>
</dbReference>
<sequence>MSDRPLKLLLVDQDPIFQLGLRVALEEIHNIQVVSTVETDTAALQVLAELAQQDPNLVNLVILELGNGRSLDSQQQGLQLCRQLKTQYPNLPILLFSFIREPEILLLAKSAGVNGYCPKGTSITQLVAAMEEVVAGGSYWLNERVTDRSISKLVAEENQNSSRLPVSSLPFARLRHNWHLSGIGYIDATLKAVTDQLHIPGLPLIDKAVLAGQRRELLAARWLLSRLLISPQERQQKQQQFIFSTQQEPTISSLSSTIVWQTSPPLLSPRALQATLFSSCVTKLQFSLQNVTNVALEIDIFREEKKRELLYLILQKLAQQLDELRIAEITINQLGDLKSTILLDLWQSTITDFFGKFSRLQLGKQNIEIVNLLLQNPGVVQAEILNKIPLVGELFAYLLFQIDLQIDNTSYPAGSSEAKSQAEIILENLLIQVANGVVQPLLNSLADVEVIKQNFYDRKLISTRDIERFRNDLSWKYRLNNYVKEAQRTFESRYELFVLAPRGIANTSIYAPRGQELAQLSGIPLVVTLVLEFRDAIAPRLRSLLSFLGSGFVFILTQIIGRGLGLIGRGILQGIGSVSFPEKNFKRNSDRQK</sequence>
<dbReference type="Pfam" id="PF00072">
    <property type="entry name" value="Response_reg"/>
    <property type="match status" value="1"/>
</dbReference>
<keyword evidence="5" id="KW-1185">Reference proteome</keyword>
<dbReference type="CDD" id="cd17535">
    <property type="entry name" value="REC_NarL-like"/>
    <property type="match status" value="1"/>
</dbReference>
<dbReference type="SMART" id="SM00448">
    <property type="entry name" value="REC"/>
    <property type="match status" value="1"/>
</dbReference>
<dbReference type="SUPFAM" id="SSF52172">
    <property type="entry name" value="CheY-like"/>
    <property type="match status" value="1"/>
</dbReference>
<protein>
    <submittedName>
        <fullName evidence="4">DUF3685 domain-containing protein</fullName>
    </submittedName>
</protein>
<dbReference type="InterPro" id="IPR016837">
    <property type="entry name" value="Uncharacterised_Ycf55_cyanobac"/>
</dbReference>
<dbReference type="InterPro" id="IPR022552">
    <property type="entry name" value="UPF_Ycf55"/>
</dbReference>
<dbReference type="PANTHER" id="PTHR45566:SF1">
    <property type="entry name" value="HTH-TYPE TRANSCRIPTIONAL REGULATOR YHJB-RELATED"/>
    <property type="match status" value="1"/>
</dbReference>
<keyword evidence="2" id="KW-0472">Membrane</keyword>